<reference evidence="1 2" key="1">
    <citation type="submission" date="2019-04" db="EMBL/GenBank/DDBJ databases">
        <authorList>
            <person name="Li Y."/>
            <person name="Wang J."/>
        </authorList>
    </citation>
    <scope>NUCLEOTIDE SEQUENCE [LARGE SCALE GENOMIC DNA]</scope>
    <source>
        <strain evidence="1 2">DSM 14668</strain>
    </source>
</reference>
<evidence type="ECO:0000313" key="2">
    <source>
        <dbReference type="Proteomes" id="UP000309215"/>
    </source>
</evidence>
<evidence type="ECO:0008006" key="3">
    <source>
        <dbReference type="Google" id="ProtNLM"/>
    </source>
</evidence>
<gene>
    <name evidence="1" type="ORF">E8A74_25770</name>
</gene>
<dbReference type="Proteomes" id="UP000309215">
    <property type="component" value="Unassembled WGS sequence"/>
</dbReference>
<dbReference type="EMBL" id="SSMQ01000029">
    <property type="protein sequence ID" value="TKD03379.1"/>
    <property type="molecule type" value="Genomic_DNA"/>
</dbReference>
<accession>A0A4U1J7L8</accession>
<sequence length="329" mass="35143">MDPVSAAAHRFVSEIAEFLCAERVWSLRIVAEPDRYREVIKALRLLEHAPDNRRPFFLFDEPFEDAHRYFTALTQTITTQYEQLRGGIGTEGIELPRLGPLPPGDASHRAAVAVTRVAEFLAPHLDGVLVGFLPRHVSDGPGFLAAVQAWLRLPFPPGVRCAVLDESRSVKNLDAEARFIVPEGSLFGFMNALPAEAAMQPLRAALLAAAQASATGEPQAATGAYEDAVELCRGRGLARELGGVLMALGAAALARGAQEDARRRFTEAAVHAERAGLPAQAAAAWMAVGSLAAAVGLQEVADKALEAARAAAERGGIASLREHVERLHS</sequence>
<organism evidence="1 2">
    <name type="scientific">Polyangium fumosum</name>
    <dbReference type="NCBI Taxonomy" id="889272"/>
    <lineage>
        <taxon>Bacteria</taxon>
        <taxon>Pseudomonadati</taxon>
        <taxon>Myxococcota</taxon>
        <taxon>Polyangia</taxon>
        <taxon>Polyangiales</taxon>
        <taxon>Polyangiaceae</taxon>
        <taxon>Polyangium</taxon>
    </lineage>
</organism>
<dbReference type="OrthoDB" id="5523707at2"/>
<dbReference type="SUPFAM" id="SSF48452">
    <property type="entry name" value="TPR-like"/>
    <property type="match status" value="1"/>
</dbReference>
<dbReference type="AlphaFoldDB" id="A0A4U1J7L8"/>
<protein>
    <recommendedName>
        <fullName evidence="3">Tetratricopeptide repeat protein</fullName>
    </recommendedName>
</protein>
<proteinExistence type="predicted"/>
<evidence type="ECO:0000313" key="1">
    <source>
        <dbReference type="EMBL" id="TKD03379.1"/>
    </source>
</evidence>
<dbReference type="RefSeq" id="WP_136931732.1">
    <property type="nucleotide sequence ID" value="NZ_SSMQ01000029.1"/>
</dbReference>
<dbReference type="InterPro" id="IPR011990">
    <property type="entry name" value="TPR-like_helical_dom_sf"/>
</dbReference>
<name>A0A4U1J7L8_9BACT</name>
<comment type="caution">
    <text evidence="1">The sequence shown here is derived from an EMBL/GenBank/DDBJ whole genome shotgun (WGS) entry which is preliminary data.</text>
</comment>
<keyword evidence="2" id="KW-1185">Reference proteome</keyword>